<organism evidence="1 2">
    <name type="scientific">Abeliophyllum distichum</name>
    <dbReference type="NCBI Taxonomy" id="126358"/>
    <lineage>
        <taxon>Eukaryota</taxon>
        <taxon>Viridiplantae</taxon>
        <taxon>Streptophyta</taxon>
        <taxon>Embryophyta</taxon>
        <taxon>Tracheophyta</taxon>
        <taxon>Spermatophyta</taxon>
        <taxon>Magnoliopsida</taxon>
        <taxon>eudicotyledons</taxon>
        <taxon>Gunneridae</taxon>
        <taxon>Pentapetalae</taxon>
        <taxon>asterids</taxon>
        <taxon>lamiids</taxon>
        <taxon>Lamiales</taxon>
        <taxon>Oleaceae</taxon>
        <taxon>Forsythieae</taxon>
        <taxon>Abeliophyllum</taxon>
    </lineage>
</organism>
<evidence type="ECO:0000313" key="2">
    <source>
        <dbReference type="Proteomes" id="UP001604336"/>
    </source>
</evidence>
<dbReference type="AlphaFoldDB" id="A0ABD1UPH3"/>
<gene>
    <name evidence="1" type="ORF">Adt_11407</name>
</gene>
<name>A0ABD1UPH3_9LAMI</name>
<dbReference type="Proteomes" id="UP001604336">
    <property type="component" value="Unassembled WGS sequence"/>
</dbReference>
<dbReference type="EMBL" id="JBFOLK010000003">
    <property type="protein sequence ID" value="KAL2526353.1"/>
    <property type="molecule type" value="Genomic_DNA"/>
</dbReference>
<keyword evidence="2" id="KW-1185">Reference proteome</keyword>
<comment type="caution">
    <text evidence="1">The sequence shown here is derived from an EMBL/GenBank/DDBJ whole genome shotgun (WGS) entry which is preliminary data.</text>
</comment>
<accession>A0ABD1UPH3</accession>
<reference evidence="2" key="1">
    <citation type="submission" date="2024-07" db="EMBL/GenBank/DDBJ databases">
        <title>Two chromosome-level genome assemblies of Korean endemic species Abeliophyllum distichum and Forsythia ovata (Oleaceae).</title>
        <authorList>
            <person name="Jang H."/>
        </authorList>
    </citation>
    <scope>NUCLEOTIDE SEQUENCE [LARGE SCALE GENOMIC DNA]</scope>
</reference>
<protein>
    <submittedName>
        <fullName evidence="1">Uncharacterized protein</fullName>
    </submittedName>
</protein>
<sequence length="105" mass="11917">MGGMCGGNHVKEQTLVETTAHFIVGLHSLICKRLWKEAPRFSWFGTCLFPNDMIKLADFRYPSGCRIEPSATSVIKLTDYLIEPLVYLFLNFDLADVVYAILVKM</sequence>
<proteinExistence type="predicted"/>
<evidence type="ECO:0000313" key="1">
    <source>
        <dbReference type="EMBL" id="KAL2526353.1"/>
    </source>
</evidence>